<keyword evidence="6 10" id="KW-0663">Pyridoxal phosphate</keyword>
<dbReference type="EMBL" id="BLXO01000006">
    <property type="protein sequence ID" value="GFN46884.1"/>
    <property type="molecule type" value="Genomic_DNA"/>
</dbReference>
<dbReference type="Proteomes" id="UP000504714">
    <property type="component" value="Unassembled WGS sequence"/>
</dbReference>
<evidence type="ECO:0000259" key="11">
    <source>
        <dbReference type="Pfam" id="PF00266"/>
    </source>
</evidence>
<dbReference type="PANTHER" id="PTHR43586:SF25">
    <property type="entry name" value="CYSTEINE DESULFURASE"/>
    <property type="match status" value="1"/>
</dbReference>
<comment type="similarity">
    <text evidence="2 10">Belongs to the class-V pyridoxal-phosphate-dependent aminotransferase family. Csd subfamily.</text>
</comment>
<dbReference type="Gene3D" id="3.90.1150.10">
    <property type="entry name" value="Aspartate Aminotransferase, domain 1"/>
    <property type="match status" value="1"/>
</dbReference>
<sequence length="416" mass="45994">MSEKTAMSFAVERIRADFPLLSRKINNKPLVYLDSAASAQKPQVVIDSEMNFYRQQCAAVHRGIHTLSAKATEAMEKVRQQVAKFINAPTKENIVFVKGTTEGINLVANSYGRHFLEPGDNIIITEMEHHANIVPWQLLAKERGIIIKVWHLIKDSGELDINQLANLIDERTRLLAITHISNVLGAINPISDIVTKARALAKKELVVLVDGAQAIMHQPVDVQALDCDFYLFSGHKLYGPTGIGILYGKSELLKKMPPWEGGGSMIDKVSLTKATTFADAPGRFEAGSPNTAGIIGLGAAIEYVSALKLTEIQRYEQSLMDYALEALKQVPNLIIYGREKNRAGVIAFNLGSHHSADVGCFLDCHGIAIRTGQHCAMPLMEFYQVSTMCRASIALYNTHEEVDQLVRQLKYINTIL</sequence>
<evidence type="ECO:0000313" key="12">
    <source>
        <dbReference type="EMBL" id="GFN46884.1"/>
    </source>
</evidence>
<dbReference type="GO" id="GO:0006534">
    <property type="term" value="P:cysteine metabolic process"/>
    <property type="evidence" value="ECO:0007669"/>
    <property type="project" value="UniProtKB-UniRule"/>
</dbReference>
<dbReference type="PANTHER" id="PTHR43586">
    <property type="entry name" value="CYSTEINE DESULFURASE"/>
    <property type="match status" value="1"/>
</dbReference>
<keyword evidence="4" id="KW-0963">Cytoplasm</keyword>
<evidence type="ECO:0000256" key="1">
    <source>
        <dbReference type="ARBA" id="ARBA00001933"/>
    </source>
</evidence>
<dbReference type="NCBIfam" id="TIGR01979">
    <property type="entry name" value="sufS"/>
    <property type="match status" value="1"/>
</dbReference>
<dbReference type="GO" id="GO:0016829">
    <property type="term" value="F:lyase activity"/>
    <property type="evidence" value="ECO:0007669"/>
    <property type="project" value="UniProtKB-KW"/>
</dbReference>
<dbReference type="CDD" id="cd06453">
    <property type="entry name" value="SufS_like"/>
    <property type="match status" value="1"/>
</dbReference>
<dbReference type="InterPro" id="IPR010970">
    <property type="entry name" value="Cys_dSase_SufS"/>
</dbReference>
<accession>A0A6L2ZR64</accession>
<dbReference type="InterPro" id="IPR000192">
    <property type="entry name" value="Aminotrans_V_dom"/>
</dbReference>
<dbReference type="PROSITE" id="PS00595">
    <property type="entry name" value="AA_TRANSFER_CLASS_5"/>
    <property type="match status" value="1"/>
</dbReference>
<evidence type="ECO:0000256" key="2">
    <source>
        <dbReference type="ARBA" id="ARBA00010447"/>
    </source>
</evidence>
<comment type="cofactor">
    <cofactor evidence="1 9">
        <name>pyridoxal 5'-phosphate</name>
        <dbReference type="ChEBI" id="CHEBI:597326"/>
    </cofactor>
</comment>
<dbReference type="GO" id="GO:0030170">
    <property type="term" value="F:pyridoxal phosphate binding"/>
    <property type="evidence" value="ECO:0007669"/>
    <property type="project" value="UniProtKB-UniRule"/>
</dbReference>
<evidence type="ECO:0000256" key="4">
    <source>
        <dbReference type="ARBA" id="ARBA00022490"/>
    </source>
</evidence>
<keyword evidence="7" id="KW-0456">Lyase</keyword>
<dbReference type="Gene3D" id="3.40.640.10">
    <property type="entry name" value="Type I PLP-dependent aspartate aminotransferase-like (Major domain)"/>
    <property type="match status" value="1"/>
</dbReference>
<evidence type="ECO:0000256" key="6">
    <source>
        <dbReference type="ARBA" id="ARBA00022898"/>
    </source>
</evidence>
<dbReference type="InterPro" id="IPR015421">
    <property type="entry name" value="PyrdxlP-dep_Trfase_major"/>
</dbReference>
<feature type="domain" description="Aminotransferase class V" evidence="11">
    <location>
        <begin position="31"/>
        <end position="405"/>
    </location>
</feature>
<evidence type="ECO:0000313" key="13">
    <source>
        <dbReference type="Proteomes" id="UP000504714"/>
    </source>
</evidence>
<protein>
    <recommendedName>
        <fullName evidence="3 10">Cysteine desulfurase</fullName>
        <ecNumber evidence="3 10">2.8.1.7</ecNumber>
    </recommendedName>
</protein>
<comment type="catalytic activity">
    <reaction evidence="8 10">
        <text>(sulfur carrier)-H + L-cysteine = (sulfur carrier)-SH + L-alanine</text>
        <dbReference type="Rhea" id="RHEA:43892"/>
        <dbReference type="Rhea" id="RHEA-COMP:14737"/>
        <dbReference type="Rhea" id="RHEA-COMP:14739"/>
        <dbReference type="ChEBI" id="CHEBI:29917"/>
        <dbReference type="ChEBI" id="CHEBI:35235"/>
        <dbReference type="ChEBI" id="CHEBI:57972"/>
        <dbReference type="ChEBI" id="CHEBI:64428"/>
        <dbReference type="EC" id="2.8.1.7"/>
    </reaction>
</comment>
<dbReference type="Pfam" id="PF00266">
    <property type="entry name" value="Aminotran_5"/>
    <property type="match status" value="1"/>
</dbReference>
<proteinExistence type="inferred from homology"/>
<evidence type="ECO:0000256" key="8">
    <source>
        <dbReference type="ARBA" id="ARBA00050776"/>
    </source>
</evidence>
<keyword evidence="5 10" id="KW-0808">Transferase</keyword>
<dbReference type="InterPro" id="IPR015424">
    <property type="entry name" value="PyrdxlP-dep_Trfase"/>
</dbReference>
<dbReference type="PIRSF" id="PIRSF005572">
    <property type="entry name" value="NifS"/>
    <property type="match status" value="1"/>
</dbReference>
<dbReference type="EC" id="2.8.1.7" evidence="3 10"/>
<evidence type="ECO:0000256" key="10">
    <source>
        <dbReference type="RuleBase" id="RU004506"/>
    </source>
</evidence>
<dbReference type="GO" id="GO:0031071">
    <property type="term" value="F:cysteine desulfurase activity"/>
    <property type="evidence" value="ECO:0007669"/>
    <property type="project" value="UniProtKB-UniRule"/>
</dbReference>
<comment type="caution">
    <text evidence="12">The sequence shown here is derived from an EMBL/GenBank/DDBJ whole genome shotgun (WGS) entry which is preliminary data.</text>
</comment>
<evidence type="ECO:0000256" key="3">
    <source>
        <dbReference type="ARBA" id="ARBA00012239"/>
    </source>
</evidence>
<dbReference type="InterPro" id="IPR015422">
    <property type="entry name" value="PyrdxlP-dep_Trfase_small"/>
</dbReference>
<evidence type="ECO:0000256" key="7">
    <source>
        <dbReference type="ARBA" id="ARBA00023239"/>
    </source>
</evidence>
<gene>
    <name evidence="12" type="primary">sufS</name>
    <name evidence="12" type="ORF">RINTU1_26870</name>
</gene>
<reference evidence="12 13" key="1">
    <citation type="submission" date="2020-06" db="EMBL/GenBank/DDBJ databases">
        <title>The genome sequence of Candidatus Regiella insecticola strain Tut.</title>
        <authorList>
            <person name="Nikoh N."/>
            <person name="Tsuchida T."/>
            <person name="Koga R."/>
            <person name="Oshima K."/>
            <person name="Hattori M."/>
            <person name="Fukatsu T."/>
        </authorList>
    </citation>
    <scope>NUCLEOTIDE SEQUENCE [LARGE SCALE GENOMIC DNA]</scope>
    <source>
        <strain evidence="12 13">Tut</strain>
    </source>
</reference>
<evidence type="ECO:0000256" key="9">
    <source>
        <dbReference type="RuleBase" id="RU004504"/>
    </source>
</evidence>
<comment type="function">
    <text evidence="10">Catalyzes the removal of elemental sulfur and selenium atoms from L-cysteine, L-cystine, L-selenocysteine, and L-selenocystine to produce L-alanine.</text>
</comment>
<dbReference type="InterPro" id="IPR016454">
    <property type="entry name" value="Cysteine_dSase"/>
</dbReference>
<dbReference type="SUPFAM" id="SSF53383">
    <property type="entry name" value="PLP-dependent transferases"/>
    <property type="match status" value="1"/>
</dbReference>
<organism evidence="12 13">
    <name type="scientific">Candidatus Regiella insecticola</name>
    <dbReference type="NCBI Taxonomy" id="138073"/>
    <lineage>
        <taxon>Bacteria</taxon>
        <taxon>Pseudomonadati</taxon>
        <taxon>Pseudomonadota</taxon>
        <taxon>Gammaproteobacteria</taxon>
        <taxon>Enterobacterales</taxon>
        <taxon>Enterobacteriaceae</taxon>
        <taxon>aphid secondary symbionts</taxon>
        <taxon>Candidatus Regiella</taxon>
    </lineage>
</organism>
<evidence type="ECO:0000256" key="5">
    <source>
        <dbReference type="ARBA" id="ARBA00022679"/>
    </source>
</evidence>
<dbReference type="NCBIfam" id="NF006791">
    <property type="entry name" value="PRK09295.1"/>
    <property type="match status" value="1"/>
</dbReference>
<dbReference type="InterPro" id="IPR020578">
    <property type="entry name" value="Aminotrans_V_PyrdxlP_BS"/>
</dbReference>
<name>A0A6L2ZR64_9ENTR</name>
<dbReference type="AlphaFoldDB" id="A0A6L2ZR64"/>